<dbReference type="Pfam" id="PF13416">
    <property type="entry name" value="SBP_bac_8"/>
    <property type="match status" value="1"/>
</dbReference>
<dbReference type="Gene3D" id="3.40.190.10">
    <property type="entry name" value="Periplasmic binding protein-like II"/>
    <property type="match status" value="1"/>
</dbReference>
<dbReference type="SUPFAM" id="SSF53850">
    <property type="entry name" value="Periplasmic binding protein-like II"/>
    <property type="match status" value="1"/>
</dbReference>
<organism evidence="1 2">
    <name type="scientific">Syntrophaceticus schinkii</name>
    <dbReference type="NCBI Taxonomy" id="499207"/>
    <lineage>
        <taxon>Bacteria</taxon>
        <taxon>Bacillati</taxon>
        <taxon>Bacillota</taxon>
        <taxon>Clostridia</taxon>
        <taxon>Thermoanaerobacterales</taxon>
        <taxon>Thermoanaerobacterales Family III. Incertae Sedis</taxon>
        <taxon>Syntrophaceticus</taxon>
    </lineage>
</organism>
<gene>
    <name evidence="1" type="ORF">SSCH_1000021</name>
</gene>
<protein>
    <submittedName>
        <fullName evidence="1">Extracellular solute-binding protein family 1</fullName>
    </submittedName>
</protein>
<name>A0A0B7MGN3_9FIRM</name>
<evidence type="ECO:0000313" key="2">
    <source>
        <dbReference type="Proteomes" id="UP000046155"/>
    </source>
</evidence>
<sequence length="249" mass="27623">MNTTIFDRFAEETGARMEDLQTFEGIIKTAELYYEWTDQQTADVKNDGKMFFMSDSLFNFALSGCKQLGAELINDGAINFTSPQYRKVWESYYKPAVLGHMAVYDGYANDLVKTGDIVCSTGSTAGVSFFPSTVTYADNTTEPAELAICPYPVFEGGKKIAVQRGAGMSVIKSTKEKGKAAAVFLKWFTSPENNLRFVSSTGYLPVTKEAFGELMSKEIESISDEKIKMLLETSKIMTKRIQVLHTTAL</sequence>
<accession>A0A0B7MGN3</accession>
<keyword evidence="2" id="KW-1185">Reference proteome</keyword>
<dbReference type="Proteomes" id="UP000046155">
    <property type="component" value="Unassembled WGS sequence"/>
</dbReference>
<proteinExistence type="predicted"/>
<reference evidence="2" key="1">
    <citation type="submission" date="2015-01" db="EMBL/GenBank/DDBJ databases">
        <authorList>
            <person name="Manzoor Shahid"/>
            <person name="Zubair Saima"/>
        </authorList>
    </citation>
    <scope>NUCLEOTIDE SEQUENCE [LARGE SCALE GENOMIC DNA]</scope>
    <source>
        <strain evidence="2">Sp3</strain>
    </source>
</reference>
<dbReference type="InterPro" id="IPR006059">
    <property type="entry name" value="SBP"/>
</dbReference>
<dbReference type="AlphaFoldDB" id="A0A0B7MGN3"/>
<dbReference type="EMBL" id="CDRZ01000003">
    <property type="protein sequence ID" value="CEO87383.1"/>
    <property type="molecule type" value="Genomic_DNA"/>
</dbReference>
<evidence type="ECO:0000313" key="1">
    <source>
        <dbReference type="EMBL" id="CEO87383.1"/>
    </source>
</evidence>